<reference evidence="2" key="1">
    <citation type="submission" date="2021-03" db="EMBL/GenBank/DDBJ databases">
        <title>Acanthopleuribacteraceae sp. M133.</title>
        <authorList>
            <person name="Wang G."/>
        </authorList>
    </citation>
    <scope>NUCLEOTIDE SEQUENCE</scope>
    <source>
        <strain evidence="2">M133</strain>
    </source>
</reference>
<gene>
    <name evidence="2" type="ORF">J3U87_26775</name>
</gene>
<evidence type="ECO:0000313" key="3">
    <source>
        <dbReference type="Proteomes" id="UP000663929"/>
    </source>
</evidence>
<evidence type="ECO:0000259" key="1">
    <source>
        <dbReference type="PROSITE" id="PS51819"/>
    </source>
</evidence>
<dbReference type="KEGG" id="scor:J3U87_26775"/>
<dbReference type="InterPro" id="IPR004360">
    <property type="entry name" value="Glyas_Fos-R_dOase_dom"/>
</dbReference>
<name>A0A8A4TRP2_SULCO</name>
<sequence>MSQTKLLNWFEIPTEDLDRASKFYSEVFDLELQPVDWPDMRMAFFPADQSITGGALVETEQHKPGGDGALVYFGANGKLDQTLEKIGKAGGQVILPRTSIGEHGFIAQFVDTEGNRVALHSPN</sequence>
<dbReference type="CDD" id="cd07247">
    <property type="entry name" value="SgaA_N_like"/>
    <property type="match status" value="1"/>
</dbReference>
<dbReference type="PROSITE" id="PS51819">
    <property type="entry name" value="VOC"/>
    <property type="match status" value="1"/>
</dbReference>
<protein>
    <submittedName>
        <fullName evidence="2">VOC family protein</fullName>
    </submittedName>
</protein>
<organism evidence="2 3">
    <name type="scientific">Sulfidibacter corallicola</name>
    <dbReference type="NCBI Taxonomy" id="2818388"/>
    <lineage>
        <taxon>Bacteria</taxon>
        <taxon>Pseudomonadati</taxon>
        <taxon>Acidobacteriota</taxon>
        <taxon>Holophagae</taxon>
        <taxon>Acanthopleuribacterales</taxon>
        <taxon>Acanthopleuribacteraceae</taxon>
        <taxon>Sulfidibacter</taxon>
    </lineage>
</organism>
<dbReference type="RefSeq" id="WP_237378848.1">
    <property type="nucleotide sequence ID" value="NZ_CP071793.1"/>
</dbReference>
<dbReference type="EMBL" id="CP071793">
    <property type="protein sequence ID" value="QTD49205.1"/>
    <property type="molecule type" value="Genomic_DNA"/>
</dbReference>
<dbReference type="Proteomes" id="UP000663929">
    <property type="component" value="Chromosome"/>
</dbReference>
<dbReference type="Gene3D" id="3.10.180.10">
    <property type="entry name" value="2,3-Dihydroxybiphenyl 1,2-Dioxygenase, domain 1"/>
    <property type="match status" value="1"/>
</dbReference>
<keyword evidence="3" id="KW-1185">Reference proteome</keyword>
<dbReference type="InterPro" id="IPR029068">
    <property type="entry name" value="Glyas_Bleomycin-R_OHBP_Dase"/>
</dbReference>
<dbReference type="AlphaFoldDB" id="A0A8A4TRP2"/>
<dbReference type="PANTHER" id="PTHR33993">
    <property type="entry name" value="GLYOXALASE-RELATED"/>
    <property type="match status" value="1"/>
</dbReference>
<dbReference type="SUPFAM" id="SSF54593">
    <property type="entry name" value="Glyoxalase/Bleomycin resistance protein/Dihydroxybiphenyl dioxygenase"/>
    <property type="match status" value="1"/>
</dbReference>
<feature type="domain" description="VOC" evidence="1">
    <location>
        <begin position="6"/>
        <end position="122"/>
    </location>
</feature>
<dbReference type="InterPro" id="IPR052164">
    <property type="entry name" value="Anthracycline_SecMetBiosynth"/>
</dbReference>
<evidence type="ECO:0000313" key="2">
    <source>
        <dbReference type="EMBL" id="QTD49205.1"/>
    </source>
</evidence>
<proteinExistence type="predicted"/>
<dbReference type="Pfam" id="PF00903">
    <property type="entry name" value="Glyoxalase"/>
    <property type="match status" value="1"/>
</dbReference>
<dbReference type="PANTHER" id="PTHR33993:SF2">
    <property type="entry name" value="VOC DOMAIN-CONTAINING PROTEIN"/>
    <property type="match status" value="1"/>
</dbReference>
<dbReference type="InterPro" id="IPR037523">
    <property type="entry name" value="VOC_core"/>
</dbReference>
<accession>A0A8A4TRP2</accession>